<proteinExistence type="predicted"/>
<protein>
    <submittedName>
        <fullName evidence="1">Uncharacterized protein</fullName>
    </submittedName>
</protein>
<dbReference type="EMBL" id="BARS01022301">
    <property type="protein sequence ID" value="GAG12998.1"/>
    <property type="molecule type" value="Genomic_DNA"/>
</dbReference>
<sequence>MVAEYPDARTEYVQYPQHIGTRKLAKKWGIPYKTIADQCKREDWVKERKRFQGKVRAKSEEEAAETLAEARSRWAREYRTLQAAGLKAFKKLEPRTAGEAARIIDLGIKGEVMQREDEKDTETPRTLLDLIRIAHEEEEDENKRTSSD</sequence>
<organism evidence="1">
    <name type="scientific">marine sediment metagenome</name>
    <dbReference type="NCBI Taxonomy" id="412755"/>
    <lineage>
        <taxon>unclassified sequences</taxon>
        <taxon>metagenomes</taxon>
        <taxon>ecological metagenomes</taxon>
    </lineage>
</organism>
<reference evidence="1" key="1">
    <citation type="journal article" date="2014" name="Front. Microbiol.">
        <title>High frequency of phylogenetically diverse reductive dehalogenase-homologous genes in deep subseafloor sedimentary metagenomes.</title>
        <authorList>
            <person name="Kawai M."/>
            <person name="Futagami T."/>
            <person name="Toyoda A."/>
            <person name="Takaki Y."/>
            <person name="Nishi S."/>
            <person name="Hori S."/>
            <person name="Arai W."/>
            <person name="Tsubouchi T."/>
            <person name="Morono Y."/>
            <person name="Uchiyama I."/>
            <person name="Ito T."/>
            <person name="Fujiyama A."/>
            <person name="Inagaki F."/>
            <person name="Takami H."/>
        </authorList>
    </citation>
    <scope>NUCLEOTIDE SEQUENCE</scope>
    <source>
        <strain evidence="1">Expedition CK06-06</strain>
    </source>
</reference>
<comment type="caution">
    <text evidence="1">The sequence shown here is derived from an EMBL/GenBank/DDBJ whole genome shotgun (WGS) entry which is preliminary data.</text>
</comment>
<gene>
    <name evidence="1" type="ORF">S01H1_35676</name>
</gene>
<dbReference type="AlphaFoldDB" id="X0VKK6"/>
<evidence type="ECO:0000313" key="1">
    <source>
        <dbReference type="EMBL" id="GAG12998.1"/>
    </source>
</evidence>
<name>X0VKK6_9ZZZZ</name>
<accession>X0VKK6</accession>